<dbReference type="CDD" id="cd00342">
    <property type="entry name" value="gram_neg_porins"/>
    <property type="match status" value="1"/>
</dbReference>
<evidence type="ECO:0000313" key="6">
    <source>
        <dbReference type="EMBL" id="QFI38381.1"/>
    </source>
</evidence>
<dbReference type="GO" id="GO:0015288">
    <property type="term" value="F:porin activity"/>
    <property type="evidence" value="ECO:0007669"/>
    <property type="project" value="InterPro"/>
</dbReference>
<accession>A0A5J6WMC0</accession>
<keyword evidence="2 4" id="KW-0732">Signal</keyword>
<feature type="chain" id="PRO_5023877169" evidence="4">
    <location>
        <begin position="19"/>
        <end position="320"/>
    </location>
</feature>
<dbReference type="PANTHER" id="PTHR34501">
    <property type="entry name" value="PROTEIN YDDL-RELATED"/>
    <property type="match status" value="1"/>
</dbReference>
<evidence type="ECO:0000313" key="7">
    <source>
        <dbReference type="Proteomes" id="UP000327424"/>
    </source>
</evidence>
<dbReference type="InterPro" id="IPR023614">
    <property type="entry name" value="Porin_dom_sf"/>
</dbReference>
<dbReference type="InterPro" id="IPR050298">
    <property type="entry name" value="Gram-neg_bact_OMP"/>
</dbReference>
<name>A0A5J6WMC0_MORMI</name>
<gene>
    <name evidence="6" type="ORF">FR932_11225</name>
</gene>
<evidence type="ECO:0000256" key="3">
    <source>
        <dbReference type="ARBA" id="ARBA00023136"/>
    </source>
</evidence>
<dbReference type="SUPFAM" id="SSF56935">
    <property type="entry name" value="Porins"/>
    <property type="match status" value="1"/>
</dbReference>
<feature type="signal peptide" evidence="4">
    <location>
        <begin position="1"/>
        <end position="18"/>
    </location>
</feature>
<organism evidence="6 7">
    <name type="scientific">Moritella marina ATCC 15381</name>
    <dbReference type="NCBI Taxonomy" id="1202962"/>
    <lineage>
        <taxon>Bacteria</taxon>
        <taxon>Pseudomonadati</taxon>
        <taxon>Pseudomonadota</taxon>
        <taxon>Gammaproteobacteria</taxon>
        <taxon>Alteromonadales</taxon>
        <taxon>Moritellaceae</taxon>
        <taxon>Moritella</taxon>
    </lineage>
</organism>
<keyword evidence="7" id="KW-1185">Reference proteome</keyword>
<evidence type="ECO:0000256" key="4">
    <source>
        <dbReference type="SAM" id="SignalP"/>
    </source>
</evidence>
<evidence type="ECO:0000259" key="5">
    <source>
        <dbReference type="Pfam" id="PF13609"/>
    </source>
</evidence>
<comment type="subcellular location">
    <subcellularLocation>
        <location evidence="1">Cell outer membrane</location>
        <topology evidence="1">Multi-pass membrane protein</topology>
    </subcellularLocation>
</comment>
<feature type="domain" description="Porin" evidence="5">
    <location>
        <begin position="8"/>
        <end position="299"/>
    </location>
</feature>
<dbReference type="Pfam" id="PF13609">
    <property type="entry name" value="Porin_4"/>
    <property type="match status" value="1"/>
</dbReference>
<dbReference type="Gene3D" id="2.40.160.10">
    <property type="entry name" value="Porin"/>
    <property type="match status" value="1"/>
</dbReference>
<dbReference type="KEGG" id="mmaa:FR932_11225"/>
<protein>
    <submittedName>
        <fullName evidence="6">Porin</fullName>
    </submittedName>
</protein>
<dbReference type="OrthoDB" id="784582at2"/>
<dbReference type="AlphaFoldDB" id="A0A5J6WMC0"/>
<sequence>MKKTILATAILLAGAANAAEVYNNEGTSVSLGGSFRGNVVVNSSDDVKFQDAGSRFDIKAVKDIEDGLKAFGHLEVKYSGSDGDTLYMQKAVVGLEHDVYGTATLGKQMGLNDDLVMNDFSYENGIYNENNDFFGSDSEDQLKYAKSFGGASVVVSLMDQDTYAIGGTYEVAGLTLGGSYNIANDREVKKVVGGAITTDNSTYILGAQYSLDALTLGVQYQSSEIDNDDFSAYGIGAHYQLGQAGLYAMYDILDGKLDKTDAGNYFFAEGDGSALVLGADYELVKDVKAYVEFDSTDFDVDGAASSDSDEKVTIGARVYF</sequence>
<dbReference type="RefSeq" id="WP_019442696.1">
    <property type="nucleotide sequence ID" value="NZ_ALOE01000034.1"/>
</dbReference>
<reference evidence="6 7" key="1">
    <citation type="submission" date="2019-09" db="EMBL/GenBank/DDBJ databases">
        <title>Hybrid Assembly of the complete Genome of the Deep-Sea Bacterium Moritella marina from long Nanopore and Illumina reads.</title>
        <authorList>
            <person name="Magin S."/>
            <person name="Georgoulis A."/>
            <person name="Papadimitriou K."/>
            <person name="Iliakis G."/>
            <person name="Vorgias C.E."/>
        </authorList>
    </citation>
    <scope>NUCLEOTIDE SEQUENCE [LARGE SCALE GENOMIC DNA]</scope>
    <source>
        <strain evidence="6 7">MP-1</strain>
    </source>
</reference>
<dbReference type="EMBL" id="CP044399">
    <property type="protein sequence ID" value="QFI38381.1"/>
    <property type="molecule type" value="Genomic_DNA"/>
</dbReference>
<dbReference type="GO" id="GO:0009279">
    <property type="term" value="C:cell outer membrane"/>
    <property type="evidence" value="ECO:0007669"/>
    <property type="project" value="UniProtKB-SubCell"/>
</dbReference>
<evidence type="ECO:0000256" key="2">
    <source>
        <dbReference type="ARBA" id="ARBA00022729"/>
    </source>
</evidence>
<keyword evidence="3" id="KW-0472">Membrane</keyword>
<evidence type="ECO:0000256" key="1">
    <source>
        <dbReference type="ARBA" id="ARBA00004571"/>
    </source>
</evidence>
<dbReference type="Proteomes" id="UP000327424">
    <property type="component" value="Chromosome"/>
</dbReference>
<dbReference type="InterPro" id="IPR033900">
    <property type="entry name" value="Gram_neg_porin_domain"/>
</dbReference>
<proteinExistence type="predicted"/>
<dbReference type="PANTHER" id="PTHR34501:SF2">
    <property type="entry name" value="OUTER MEMBRANE PORIN F-RELATED"/>
    <property type="match status" value="1"/>
</dbReference>